<feature type="compositionally biased region" description="Polar residues" evidence="7">
    <location>
        <begin position="254"/>
        <end position="264"/>
    </location>
</feature>
<dbReference type="STRING" id="231916.A0A409YDS1"/>
<sequence length="995" mass="110577">MTSRRDREDIARLNGAAPHEKPPWKKPPTLISVPSNNHSTQAMFSGRNPYHANPNRKVKNSFQTGSSVGNVTSSRTLVGPSDSRPEKRRRVEEPYTRLSHSAPRSGLSNGNQRTSHPEPICISDDEEYTTADQVPNRRQRLSSDDLNVIAGPSSSTGHLRKANQIAEDHRRPLSRPLLAPDTPEEEWLENHYVEGALESDRIESFSDSDVVPRPGAVKAAVKQWEGRGKANGNLPKIDLAQKQRARHKMKGKVTPNTFQKNAAPTTPRPTIDSYLTSSTLSRPENKSEKGRLPVQAFYADKVLRTGPEQELQFPLKSTSILTIKSANGTLNVPLAATDCDSLEYTRCDGLSRQDHILQVKRHGHLVTIKFDIKSPAWSEDRFEQLLKVLSQFHAGEAKHGGLWETAEIDARGGVDALSMPANAQKNSRLQQLEEIQQRKGLGGYSLNAPRKRKEPGSPLISTSKPIEENPESRDLSTAPKRRNIDQSAEPSILRRSSRNSAPAKLVQAAVDQDEVILVYPPGTPGAVNITNADLARLEPGEFLNDTLIEFGLKLWLKKLEQEQPELASQIHVFNSFFYKKLNQKDPQQGYESVKKWTSKIDIFKKKYIVVPINEHLHWYLAIIYEPEHVLSPGIPEIPPVRKETRSSKKGEAAAKQAEGTTLELPNARDDQNPTPSEVEVEHNLNDDFQNSCTIESPGSLGTDELLLRSEGADIDDDDGRSSAGLSYVSGDPDEGTSAPTNDPSTSRSSVEGTGRQNSVEFIPPVPEEVPDSTEESEVPKPSTGVAPSHFYSKRSKGKGKEKAVHDVDVHMEDVKPDDDEVIFVEHPKTYIFTMDSLGTRHPQAIKRLIGYLKMEALDKKGVEDGSTAVGKFASVPVQPNFCDCGVYLLHFAQTFMLRPQDYCQSILAQKPKSMTNKDRQEAWEDYKVAGMRNQMAEEIKKLSAEWKKARAANAEAKKTEQPEGQVDVTMADSDTDVELVETVRLPKQGKSARRK</sequence>
<feature type="region of interest" description="Disordered" evidence="7">
    <location>
        <begin position="712"/>
        <end position="797"/>
    </location>
</feature>
<evidence type="ECO:0000256" key="3">
    <source>
        <dbReference type="ARBA" id="ARBA00022670"/>
    </source>
</evidence>
<evidence type="ECO:0000256" key="1">
    <source>
        <dbReference type="ARBA" id="ARBA00005234"/>
    </source>
</evidence>
<dbReference type="InterPro" id="IPR003653">
    <property type="entry name" value="Peptidase_C48_C"/>
</dbReference>
<keyword evidence="6" id="KW-0175">Coiled coil</keyword>
<dbReference type="Pfam" id="PF02902">
    <property type="entry name" value="Peptidase_C48"/>
    <property type="match status" value="2"/>
</dbReference>
<dbReference type="PANTHER" id="PTHR46896">
    <property type="entry name" value="SENTRIN-SPECIFIC PROTEASE"/>
    <property type="match status" value="1"/>
</dbReference>
<comment type="similarity">
    <text evidence="1">Belongs to the peptidase C48 family.</text>
</comment>
<proteinExistence type="inferred from homology"/>
<dbReference type="Proteomes" id="UP000284706">
    <property type="component" value="Unassembled WGS sequence"/>
</dbReference>
<feature type="compositionally biased region" description="Polar residues" evidence="7">
    <location>
        <begin position="32"/>
        <end position="43"/>
    </location>
</feature>
<feature type="compositionally biased region" description="Polar residues" evidence="7">
    <location>
        <begin position="60"/>
        <end position="76"/>
    </location>
</feature>
<dbReference type="EMBL" id="NHYE01000963">
    <property type="protein sequence ID" value="PPR01135.1"/>
    <property type="molecule type" value="Genomic_DNA"/>
</dbReference>
<dbReference type="PROSITE" id="PS50600">
    <property type="entry name" value="ULP_PROTEASE"/>
    <property type="match status" value="1"/>
</dbReference>
<keyword evidence="10" id="KW-1185">Reference proteome</keyword>
<feature type="region of interest" description="Disordered" evidence="7">
    <location>
        <begin position="249"/>
        <end position="288"/>
    </location>
</feature>
<evidence type="ECO:0000256" key="4">
    <source>
        <dbReference type="ARBA" id="ARBA00022786"/>
    </source>
</evidence>
<evidence type="ECO:0000256" key="7">
    <source>
        <dbReference type="SAM" id="MobiDB-lite"/>
    </source>
</evidence>
<evidence type="ECO:0000259" key="8">
    <source>
        <dbReference type="PROSITE" id="PS50600"/>
    </source>
</evidence>
<dbReference type="GO" id="GO:0070139">
    <property type="term" value="F:SUMO-specific endopeptidase activity"/>
    <property type="evidence" value="ECO:0007669"/>
    <property type="project" value="TreeGrafter"/>
</dbReference>
<gene>
    <name evidence="9" type="ORF">CVT26_016036</name>
</gene>
<feature type="compositionally biased region" description="Basic and acidic residues" evidence="7">
    <location>
        <begin position="1"/>
        <end position="11"/>
    </location>
</feature>
<feature type="region of interest" description="Disordered" evidence="7">
    <location>
        <begin position="1"/>
        <end position="160"/>
    </location>
</feature>
<evidence type="ECO:0000313" key="10">
    <source>
        <dbReference type="Proteomes" id="UP000284706"/>
    </source>
</evidence>
<dbReference type="AlphaFoldDB" id="A0A409YDS1"/>
<feature type="compositionally biased region" description="Basic and acidic residues" evidence="7">
    <location>
        <begin position="639"/>
        <end position="652"/>
    </location>
</feature>
<dbReference type="GO" id="GO:0005634">
    <property type="term" value="C:nucleus"/>
    <property type="evidence" value="ECO:0007669"/>
    <property type="project" value="TreeGrafter"/>
</dbReference>
<accession>A0A409YDS1</accession>
<feature type="coiled-coil region" evidence="6">
    <location>
        <begin position="932"/>
        <end position="959"/>
    </location>
</feature>
<feature type="compositionally biased region" description="Polar residues" evidence="7">
    <location>
        <begin position="737"/>
        <end position="759"/>
    </location>
</feature>
<evidence type="ECO:0000256" key="6">
    <source>
        <dbReference type="SAM" id="Coils"/>
    </source>
</evidence>
<protein>
    <recommendedName>
        <fullName evidence="8">Ubiquitin-like protease family profile domain-containing protein</fullName>
    </recommendedName>
</protein>
<feature type="region of interest" description="Disordered" evidence="7">
    <location>
        <begin position="633"/>
        <end position="679"/>
    </location>
</feature>
<evidence type="ECO:0000256" key="5">
    <source>
        <dbReference type="ARBA" id="ARBA00022801"/>
    </source>
</evidence>
<evidence type="ECO:0000256" key="2">
    <source>
        <dbReference type="ARBA" id="ARBA00022553"/>
    </source>
</evidence>
<feature type="domain" description="Ubiquitin-like protease family profile" evidence="8">
    <location>
        <begin position="527"/>
        <end position="895"/>
    </location>
</feature>
<feature type="compositionally biased region" description="Basic and acidic residues" evidence="7">
    <location>
        <begin position="465"/>
        <end position="474"/>
    </location>
</feature>
<comment type="caution">
    <text evidence="9">The sequence shown here is derived from an EMBL/GenBank/DDBJ whole genome shotgun (WGS) entry which is preliminary data.</text>
</comment>
<dbReference type="InterPro" id="IPR038765">
    <property type="entry name" value="Papain-like_cys_pep_sf"/>
</dbReference>
<feature type="region of interest" description="Disordered" evidence="7">
    <location>
        <begin position="438"/>
        <end position="499"/>
    </location>
</feature>
<keyword evidence="2" id="KW-0597">Phosphoprotein</keyword>
<keyword evidence="3" id="KW-0645">Protease</keyword>
<dbReference type="Gene3D" id="3.40.395.10">
    <property type="entry name" value="Adenoviral Proteinase, Chain A"/>
    <property type="match status" value="1"/>
</dbReference>
<dbReference type="SUPFAM" id="SSF54001">
    <property type="entry name" value="Cysteine proteinases"/>
    <property type="match status" value="1"/>
</dbReference>
<dbReference type="PANTHER" id="PTHR46896:SF3">
    <property type="entry name" value="FI06413P-RELATED"/>
    <property type="match status" value="1"/>
</dbReference>
<organism evidence="9 10">
    <name type="scientific">Gymnopilus dilepis</name>
    <dbReference type="NCBI Taxonomy" id="231916"/>
    <lineage>
        <taxon>Eukaryota</taxon>
        <taxon>Fungi</taxon>
        <taxon>Dikarya</taxon>
        <taxon>Basidiomycota</taxon>
        <taxon>Agaricomycotina</taxon>
        <taxon>Agaricomycetes</taxon>
        <taxon>Agaricomycetidae</taxon>
        <taxon>Agaricales</taxon>
        <taxon>Agaricineae</taxon>
        <taxon>Hymenogastraceae</taxon>
        <taxon>Gymnopilus</taxon>
    </lineage>
</organism>
<keyword evidence="4" id="KW-0833">Ubl conjugation pathway</keyword>
<dbReference type="InParanoid" id="A0A409YDS1"/>
<reference evidence="9 10" key="1">
    <citation type="journal article" date="2018" name="Evol. Lett.">
        <title>Horizontal gene cluster transfer increased hallucinogenic mushroom diversity.</title>
        <authorList>
            <person name="Reynolds H.T."/>
            <person name="Vijayakumar V."/>
            <person name="Gluck-Thaler E."/>
            <person name="Korotkin H.B."/>
            <person name="Matheny P.B."/>
            <person name="Slot J.C."/>
        </authorList>
    </citation>
    <scope>NUCLEOTIDE SEQUENCE [LARGE SCALE GENOMIC DNA]</scope>
    <source>
        <strain evidence="9 10">SRW20</strain>
    </source>
</reference>
<dbReference type="InterPro" id="IPR051947">
    <property type="entry name" value="Sentrin-specific_protease"/>
</dbReference>
<keyword evidence="5" id="KW-0378">Hydrolase</keyword>
<dbReference type="GO" id="GO:0005737">
    <property type="term" value="C:cytoplasm"/>
    <property type="evidence" value="ECO:0007669"/>
    <property type="project" value="TreeGrafter"/>
</dbReference>
<dbReference type="GO" id="GO:0016926">
    <property type="term" value="P:protein desumoylation"/>
    <property type="evidence" value="ECO:0007669"/>
    <property type="project" value="TreeGrafter"/>
</dbReference>
<dbReference type="Gene3D" id="1.10.418.20">
    <property type="match status" value="1"/>
</dbReference>
<evidence type="ECO:0000313" key="9">
    <source>
        <dbReference type="EMBL" id="PPR01135.1"/>
    </source>
</evidence>
<feature type="compositionally biased region" description="Polar residues" evidence="7">
    <location>
        <begin position="273"/>
        <end position="282"/>
    </location>
</feature>
<dbReference type="OrthoDB" id="442460at2759"/>
<dbReference type="GO" id="GO:0006508">
    <property type="term" value="P:proteolysis"/>
    <property type="evidence" value="ECO:0007669"/>
    <property type="project" value="UniProtKB-KW"/>
</dbReference>
<name>A0A409YDS1_9AGAR</name>
<feature type="compositionally biased region" description="Basic and acidic residues" evidence="7">
    <location>
        <begin position="83"/>
        <end position="95"/>
    </location>
</feature>